<evidence type="ECO:0000313" key="7">
    <source>
        <dbReference type="Proteomes" id="UP000286100"/>
    </source>
</evidence>
<feature type="transmembrane region" description="Helical" evidence="3">
    <location>
        <begin position="309"/>
        <end position="328"/>
    </location>
</feature>
<feature type="chain" id="PRO_5019281501" description="diguanylate cyclase" evidence="4">
    <location>
        <begin position="31"/>
        <end position="566"/>
    </location>
</feature>
<evidence type="ECO:0000256" key="4">
    <source>
        <dbReference type="SAM" id="SignalP"/>
    </source>
</evidence>
<evidence type="ECO:0000259" key="5">
    <source>
        <dbReference type="PROSITE" id="PS50887"/>
    </source>
</evidence>
<evidence type="ECO:0000256" key="3">
    <source>
        <dbReference type="SAM" id="Phobius"/>
    </source>
</evidence>
<dbReference type="OrthoDB" id="9759607at2"/>
<dbReference type="Proteomes" id="UP000286100">
    <property type="component" value="Unassembled WGS sequence"/>
</dbReference>
<feature type="transmembrane region" description="Helical" evidence="3">
    <location>
        <begin position="248"/>
        <end position="268"/>
    </location>
</feature>
<keyword evidence="4" id="KW-0732">Signal</keyword>
<feature type="transmembrane region" description="Helical" evidence="3">
    <location>
        <begin position="280"/>
        <end position="303"/>
    </location>
</feature>
<organism evidence="6 7">
    <name type="scientific">Sphingomonas cavernae</name>
    <dbReference type="NCBI Taxonomy" id="2320861"/>
    <lineage>
        <taxon>Bacteria</taxon>
        <taxon>Pseudomonadati</taxon>
        <taxon>Pseudomonadota</taxon>
        <taxon>Alphaproteobacteria</taxon>
        <taxon>Sphingomonadales</taxon>
        <taxon>Sphingomonadaceae</taxon>
        <taxon>Sphingomonas</taxon>
    </lineage>
</organism>
<dbReference type="InterPro" id="IPR011623">
    <property type="entry name" value="7TMR_DISM_rcpt_extracell_dom1"/>
</dbReference>
<feature type="signal peptide" evidence="4">
    <location>
        <begin position="1"/>
        <end position="30"/>
    </location>
</feature>
<dbReference type="Pfam" id="PF07695">
    <property type="entry name" value="7TMR-DISM_7TM"/>
    <property type="match status" value="1"/>
</dbReference>
<dbReference type="InterPro" id="IPR000160">
    <property type="entry name" value="GGDEF_dom"/>
</dbReference>
<keyword evidence="7" id="KW-1185">Reference proteome</keyword>
<accession>A0A418WLD6</accession>
<reference evidence="6 7" key="1">
    <citation type="submission" date="2018-09" db="EMBL/GenBank/DDBJ databases">
        <authorList>
            <person name="Zhu H."/>
        </authorList>
    </citation>
    <scope>NUCLEOTIDE SEQUENCE [LARGE SCALE GENOMIC DNA]</scope>
    <source>
        <strain evidence="6 7">K2R01-6</strain>
    </source>
</reference>
<evidence type="ECO:0000313" key="6">
    <source>
        <dbReference type="EMBL" id="RJF90810.1"/>
    </source>
</evidence>
<comment type="caution">
    <text evidence="6">The sequence shown here is derived from an EMBL/GenBank/DDBJ whole genome shotgun (WGS) entry which is preliminary data.</text>
</comment>
<dbReference type="PANTHER" id="PTHR45138">
    <property type="entry name" value="REGULATORY COMPONENTS OF SENSORY TRANSDUCTION SYSTEM"/>
    <property type="match status" value="1"/>
</dbReference>
<dbReference type="PROSITE" id="PS50887">
    <property type="entry name" value="GGDEF"/>
    <property type="match status" value="1"/>
</dbReference>
<evidence type="ECO:0000256" key="1">
    <source>
        <dbReference type="ARBA" id="ARBA00012528"/>
    </source>
</evidence>
<dbReference type="GO" id="GO:1902201">
    <property type="term" value="P:negative regulation of bacterial-type flagellum-dependent cell motility"/>
    <property type="evidence" value="ECO:0007669"/>
    <property type="project" value="TreeGrafter"/>
</dbReference>
<feature type="transmembrane region" description="Helical" evidence="3">
    <location>
        <begin position="372"/>
        <end position="390"/>
    </location>
</feature>
<name>A0A418WLD6_9SPHN</name>
<dbReference type="InterPro" id="IPR029787">
    <property type="entry name" value="Nucleotide_cyclase"/>
</dbReference>
<comment type="catalytic activity">
    <reaction evidence="2">
        <text>2 GTP = 3',3'-c-di-GMP + 2 diphosphate</text>
        <dbReference type="Rhea" id="RHEA:24898"/>
        <dbReference type="ChEBI" id="CHEBI:33019"/>
        <dbReference type="ChEBI" id="CHEBI:37565"/>
        <dbReference type="ChEBI" id="CHEBI:58805"/>
        <dbReference type="EC" id="2.7.7.65"/>
    </reaction>
</comment>
<dbReference type="GO" id="GO:0005886">
    <property type="term" value="C:plasma membrane"/>
    <property type="evidence" value="ECO:0007669"/>
    <property type="project" value="TreeGrafter"/>
</dbReference>
<dbReference type="SMART" id="SM00267">
    <property type="entry name" value="GGDEF"/>
    <property type="match status" value="1"/>
</dbReference>
<dbReference type="AlphaFoldDB" id="A0A418WLD6"/>
<protein>
    <recommendedName>
        <fullName evidence="1">diguanylate cyclase</fullName>
        <ecNumber evidence="1">2.7.7.65</ecNumber>
    </recommendedName>
</protein>
<dbReference type="Gene3D" id="3.30.70.270">
    <property type="match status" value="1"/>
</dbReference>
<dbReference type="InterPro" id="IPR050469">
    <property type="entry name" value="Diguanylate_Cyclase"/>
</dbReference>
<feature type="transmembrane region" description="Helical" evidence="3">
    <location>
        <begin position="213"/>
        <end position="236"/>
    </location>
</feature>
<feature type="domain" description="GGDEF" evidence="5">
    <location>
        <begin position="434"/>
        <end position="563"/>
    </location>
</feature>
<evidence type="ECO:0000256" key="2">
    <source>
        <dbReference type="ARBA" id="ARBA00034247"/>
    </source>
</evidence>
<proteinExistence type="predicted"/>
<keyword evidence="3" id="KW-1133">Transmembrane helix</keyword>
<dbReference type="EC" id="2.7.7.65" evidence="1"/>
<dbReference type="PANTHER" id="PTHR45138:SF9">
    <property type="entry name" value="DIGUANYLATE CYCLASE DGCM-RELATED"/>
    <property type="match status" value="1"/>
</dbReference>
<dbReference type="SUPFAM" id="SSF55073">
    <property type="entry name" value="Nucleotide cyclase"/>
    <property type="match status" value="1"/>
</dbReference>
<dbReference type="EMBL" id="QYUM01000003">
    <property type="protein sequence ID" value="RJF90810.1"/>
    <property type="molecule type" value="Genomic_DNA"/>
</dbReference>
<dbReference type="GO" id="GO:0052621">
    <property type="term" value="F:diguanylate cyclase activity"/>
    <property type="evidence" value="ECO:0007669"/>
    <property type="project" value="UniProtKB-EC"/>
</dbReference>
<dbReference type="GO" id="GO:0043709">
    <property type="term" value="P:cell adhesion involved in single-species biofilm formation"/>
    <property type="evidence" value="ECO:0007669"/>
    <property type="project" value="TreeGrafter"/>
</dbReference>
<feature type="transmembrane region" description="Helical" evidence="3">
    <location>
        <begin position="335"/>
        <end position="360"/>
    </location>
</feature>
<feature type="transmembrane region" description="Helical" evidence="3">
    <location>
        <begin position="180"/>
        <end position="201"/>
    </location>
</feature>
<dbReference type="CDD" id="cd01949">
    <property type="entry name" value="GGDEF"/>
    <property type="match status" value="1"/>
</dbReference>
<dbReference type="NCBIfam" id="TIGR00254">
    <property type="entry name" value="GGDEF"/>
    <property type="match status" value="1"/>
</dbReference>
<dbReference type="InterPro" id="IPR043128">
    <property type="entry name" value="Rev_trsase/Diguanyl_cyclase"/>
</dbReference>
<keyword evidence="3" id="KW-0472">Membrane</keyword>
<sequence length="566" mass="61227">MDSRFGSSLGRGLAAMLVLLAALLSSPVAAMPDHARIHPTPCLRADTGGQTEADILSGSVPLDCGARQTRHGRGDFWVLLSGFSVTGSAEEPFVLRTASVWQDAVRLHILYADGFTAQVLSTSASTSPRIRPGAFIQYDLPVRSAPITAIVAHVQGSANVRGVLFSPEILPKSEAARRDLALTALYAGFLGLCLALLCYNLMMWAVMRRRFQIAYCAMLVAMMAYAFSSSGALAWVWPAIDNNDRLRINYGLLTLVVAAAIAFVRHFFEARIIPRWVLRLTRVATVTSLAATAAMVALAPWRIALLDTANSLALGALLFCAIPMIAFARIRRSRFLTVFLIAWAAPFLFAVIRVIANLGLLPPSFWIDNSTVMAMSAEALLSAVAIAYRIRLLSDERDSARASETLARLIAETDPVTGIANRRAFLAAAIGARVPQRLLLLHIDGFKEINDRIGHDGGDEVLRIVAETAQHFAPRDAPVARLGGIEFAILLPAQSAESFSPALLLERVRTAPMPSGIKVTVSIGIAEGPVATEDDWTSLYRDADRARYRASRDGGGRFRINLAQLA</sequence>
<keyword evidence="3" id="KW-0812">Transmembrane</keyword>
<gene>
    <name evidence="6" type="ORF">D3876_11500</name>
</gene>
<dbReference type="Pfam" id="PF00990">
    <property type="entry name" value="GGDEF"/>
    <property type="match status" value="1"/>
</dbReference>